<dbReference type="EC" id="5.3.99.-" evidence="3"/>
<proteinExistence type="predicted"/>
<evidence type="ECO:0000256" key="1">
    <source>
        <dbReference type="SAM" id="SignalP"/>
    </source>
</evidence>
<organism evidence="3 4">
    <name type="scientific">Novipirellula artificiosorum</name>
    <dbReference type="NCBI Taxonomy" id="2528016"/>
    <lineage>
        <taxon>Bacteria</taxon>
        <taxon>Pseudomonadati</taxon>
        <taxon>Planctomycetota</taxon>
        <taxon>Planctomycetia</taxon>
        <taxon>Pirellulales</taxon>
        <taxon>Pirellulaceae</taxon>
        <taxon>Novipirellula</taxon>
    </lineage>
</organism>
<dbReference type="InterPro" id="IPR006311">
    <property type="entry name" value="TAT_signal"/>
</dbReference>
<dbReference type="EMBL" id="SJPV01000001">
    <property type="protein sequence ID" value="TWU42464.1"/>
    <property type="molecule type" value="Genomic_DNA"/>
</dbReference>
<keyword evidence="3" id="KW-0413">Isomerase</keyword>
<dbReference type="InterPro" id="IPR050312">
    <property type="entry name" value="IolE/XylAMocC-like"/>
</dbReference>
<feature type="chain" id="PRO_5023111144" evidence="1">
    <location>
        <begin position="29"/>
        <end position="325"/>
    </location>
</feature>
<evidence type="ECO:0000313" key="4">
    <source>
        <dbReference type="Proteomes" id="UP000319143"/>
    </source>
</evidence>
<keyword evidence="4" id="KW-1185">Reference proteome</keyword>
<dbReference type="GO" id="GO:0016853">
    <property type="term" value="F:isomerase activity"/>
    <property type="evidence" value="ECO:0007669"/>
    <property type="project" value="UniProtKB-KW"/>
</dbReference>
<reference evidence="3 4" key="1">
    <citation type="submission" date="2019-02" db="EMBL/GenBank/DDBJ databases">
        <title>Deep-cultivation of Planctomycetes and their phenomic and genomic characterization uncovers novel biology.</title>
        <authorList>
            <person name="Wiegand S."/>
            <person name="Jogler M."/>
            <person name="Boedeker C."/>
            <person name="Pinto D."/>
            <person name="Vollmers J."/>
            <person name="Rivas-Marin E."/>
            <person name="Kohn T."/>
            <person name="Peeters S.H."/>
            <person name="Heuer A."/>
            <person name="Rast P."/>
            <person name="Oberbeckmann S."/>
            <person name="Bunk B."/>
            <person name="Jeske O."/>
            <person name="Meyerdierks A."/>
            <person name="Storesund J.E."/>
            <person name="Kallscheuer N."/>
            <person name="Luecker S."/>
            <person name="Lage O.M."/>
            <person name="Pohl T."/>
            <person name="Merkel B.J."/>
            <person name="Hornburger P."/>
            <person name="Mueller R.-W."/>
            <person name="Bruemmer F."/>
            <person name="Labrenz M."/>
            <person name="Spormann A.M."/>
            <person name="Op Den Camp H."/>
            <person name="Overmann J."/>
            <person name="Amann R."/>
            <person name="Jetten M.S.M."/>
            <person name="Mascher T."/>
            <person name="Medema M.H."/>
            <person name="Devos D.P."/>
            <person name="Kaster A.-K."/>
            <person name="Ovreas L."/>
            <person name="Rohde M."/>
            <person name="Galperin M.Y."/>
            <person name="Jogler C."/>
        </authorList>
    </citation>
    <scope>NUCLEOTIDE SEQUENCE [LARGE SCALE GENOMIC DNA]</scope>
    <source>
        <strain evidence="3 4">Poly41</strain>
    </source>
</reference>
<keyword evidence="1" id="KW-0732">Signal</keyword>
<dbReference type="PROSITE" id="PS51318">
    <property type="entry name" value="TAT"/>
    <property type="match status" value="1"/>
</dbReference>
<dbReference type="SUPFAM" id="SSF51658">
    <property type="entry name" value="Xylose isomerase-like"/>
    <property type="match status" value="1"/>
</dbReference>
<evidence type="ECO:0000259" key="2">
    <source>
        <dbReference type="Pfam" id="PF01261"/>
    </source>
</evidence>
<protein>
    <submittedName>
        <fullName evidence="3">Inosose isomerase</fullName>
        <ecNumber evidence="3">5.3.99.-</ecNumber>
    </submittedName>
</protein>
<feature type="domain" description="Xylose isomerase-like TIM barrel" evidence="2">
    <location>
        <begin position="57"/>
        <end position="313"/>
    </location>
</feature>
<comment type="caution">
    <text evidence="3">The sequence shown here is derived from an EMBL/GenBank/DDBJ whole genome shotgun (WGS) entry which is preliminary data.</text>
</comment>
<dbReference type="InterPro" id="IPR013022">
    <property type="entry name" value="Xyl_isomerase-like_TIM-brl"/>
</dbReference>
<gene>
    <name evidence="3" type="primary">iolI_1</name>
    <name evidence="3" type="ORF">Poly41_07610</name>
</gene>
<dbReference type="Pfam" id="PF01261">
    <property type="entry name" value="AP_endonuc_2"/>
    <property type="match status" value="1"/>
</dbReference>
<dbReference type="Gene3D" id="3.20.20.150">
    <property type="entry name" value="Divalent-metal-dependent TIM barrel enzymes"/>
    <property type="match status" value="1"/>
</dbReference>
<dbReference type="Proteomes" id="UP000319143">
    <property type="component" value="Unassembled WGS sequence"/>
</dbReference>
<name>A0A5C6E1V3_9BACT</name>
<dbReference type="AlphaFoldDB" id="A0A5C6E1V3"/>
<dbReference type="PANTHER" id="PTHR12110">
    <property type="entry name" value="HYDROXYPYRUVATE ISOMERASE"/>
    <property type="match status" value="1"/>
</dbReference>
<evidence type="ECO:0000313" key="3">
    <source>
        <dbReference type="EMBL" id="TWU42464.1"/>
    </source>
</evidence>
<dbReference type="RefSeq" id="WP_197231042.1">
    <property type="nucleotide sequence ID" value="NZ_SJPV01000001.1"/>
</dbReference>
<dbReference type="InterPro" id="IPR036237">
    <property type="entry name" value="Xyl_isomerase-like_sf"/>
</dbReference>
<feature type="signal peptide" evidence="1">
    <location>
        <begin position="1"/>
        <end position="28"/>
    </location>
</feature>
<sequence length="325" mass="35183" precursor="true">MNRHDRRRFFQHVMALGGVAAASSQAFAKDASSGTRKYTMDLNGGGIGVNVGVEESIALASKYGFESVGISSGTLAKLSEDEIAQLKEKRQQAGLVWGASGLAVDFRRSREKFEADLKSLPAHAKALQSAGVTRVSTWLTPSSDQLTYNKNFGQHAERLRRVATVLQDHGVRFGLEYVGPRTSRMKTRYSFIHTLAETQELIAAIDVPNMGVVLDSWHWYTAEETIDDLMTLSNDDVVACDLNDAPSGLGIDEQQDASRELPAATGVIDIAAFLRALVAIGYDGPVRAEPFNKTLNAMDNDAAVKTTAAAMKKAFAKANVGRSRS</sequence>
<accession>A0A5C6E1V3</accession>